<sequence length="404" mass="45422">MSLKAKCCHEMALRLLLNCIESHAAQYSRYTVPVLCMSADFCLRVFVKIYTSAEHANSTASKRALVYQCTGCETFNLQHMGKISTNDQNNTMYKNSAGPPVSLACRHCSYPHHLGGPIWAEPLYETTFLTGMIQNIQDHWDALKSSKRIIGMLTMMMEELQDAPLYYVLDKICSVVQVPAPKIIKVRSALLHAGFRVSGSHCNQGAIKTDAPSDTIWDIVRCLAREEGKPIKPKLRSQAEVILSKEPSFKANFEKHPDADPISKRRGQKLQTTPDTKKRQPDMSDVVIEKHDGDSIDGASKPKQSQGKKRKKKKQANPDFLKRFPCKKYKRGECTLGETCRYSHDLDKVSRVKPAGTEQTEEQPDLKAENNSDVRAGAEHGDYEPMLTDNPNFLSDNPQNFQAF</sequence>
<evidence type="ECO:0000256" key="5">
    <source>
        <dbReference type="ARBA" id="ARBA00022694"/>
    </source>
</evidence>
<dbReference type="Gene3D" id="3.40.50.150">
    <property type="entry name" value="Vaccinia Virus protein VP39"/>
    <property type="match status" value="1"/>
</dbReference>
<dbReference type="InterPro" id="IPR000571">
    <property type="entry name" value="Znf_CCCH"/>
</dbReference>
<evidence type="ECO:0000256" key="2">
    <source>
        <dbReference type="ARBA" id="ARBA00022603"/>
    </source>
</evidence>
<keyword evidence="6 12" id="KW-0479">Metal-binding</keyword>
<feature type="compositionally biased region" description="Basic and acidic residues" evidence="14">
    <location>
        <begin position="275"/>
        <end position="294"/>
    </location>
</feature>
<reference evidence="17" key="1">
    <citation type="submission" date="2025-08" db="UniProtKB">
        <authorList>
            <consortium name="RefSeq"/>
        </authorList>
    </citation>
    <scope>IDENTIFICATION</scope>
</reference>
<evidence type="ECO:0000256" key="3">
    <source>
        <dbReference type="ARBA" id="ARBA00022679"/>
    </source>
</evidence>
<dbReference type="Gene3D" id="3.30.56.70">
    <property type="entry name" value="N2,N2-dimethylguanosine tRNA methyltransferase, C-terminal domain"/>
    <property type="match status" value="1"/>
</dbReference>
<dbReference type="Proteomes" id="UP000695022">
    <property type="component" value="Unplaced"/>
</dbReference>
<dbReference type="SMART" id="SM00356">
    <property type="entry name" value="ZnF_C3H1"/>
    <property type="match status" value="1"/>
</dbReference>
<dbReference type="SUPFAM" id="SSF53335">
    <property type="entry name" value="S-adenosyl-L-methionine-dependent methyltransferases"/>
    <property type="match status" value="1"/>
</dbReference>
<feature type="compositionally biased region" description="Polar residues" evidence="14">
    <location>
        <begin position="389"/>
        <end position="404"/>
    </location>
</feature>
<dbReference type="PANTHER" id="PTHR10631:SF3">
    <property type="entry name" value="TRNA (GUANINE(26)-N(2))-DIMETHYLTRANSFERASE"/>
    <property type="match status" value="1"/>
</dbReference>
<dbReference type="EC" id="2.1.1.216" evidence="10"/>
<evidence type="ECO:0000256" key="12">
    <source>
        <dbReference type="PROSITE-ProRule" id="PRU00723"/>
    </source>
</evidence>
<feature type="region of interest" description="Disordered" evidence="14">
    <location>
        <begin position="250"/>
        <end position="322"/>
    </location>
</feature>
<feature type="domain" description="C3H1-type" evidence="15">
    <location>
        <begin position="320"/>
        <end position="347"/>
    </location>
</feature>
<dbReference type="PROSITE" id="PS50103">
    <property type="entry name" value="ZF_C3H1"/>
    <property type="match status" value="1"/>
</dbReference>
<comment type="catalytic activity">
    <reaction evidence="11">
        <text>guanosine(26) in tRNA + 2 S-adenosyl-L-methionine = N(2)-dimethylguanosine(26) in tRNA + 2 S-adenosyl-L-homocysteine + 2 H(+)</text>
        <dbReference type="Rhea" id="RHEA:43140"/>
        <dbReference type="Rhea" id="RHEA-COMP:10359"/>
        <dbReference type="Rhea" id="RHEA-COMP:10360"/>
        <dbReference type="ChEBI" id="CHEBI:15378"/>
        <dbReference type="ChEBI" id="CHEBI:57856"/>
        <dbReference type="ChEBI" id="CHEBI:59789"/>
        <dbReference type="ChEBI" id="CHEBI:74269"/>
        <dbReference type="ChEBI" id="CHEBI:74513"/>
        <dbReference type="EC" id="2.1.1.216"/>
    </reaction>
</comment>
<keyword evidence="3 13" id="KW-0808">Transferase</keyword>
<organism evidence="16 17">
    <name type="scientific">Priapulus caudatus</name>
    <name type="common">Priapulid worm</name>
    <dbReference type="NCBI Taxonomy" id="37621"/>
    <lineage>
        <taxon>Eukaryota</taxon>
        <taxon>Metazoa</taxon>
        <taxon>Ecdysozoa</taxon>
        <taxon>Scalidophora</taxon>
        <taxon>Priapulida</taxon>
        <taxon>Priapulimorpha</taxon>
        <taxon>Priapulimorphida</taxon>
        <taxon>Priapulidae</taxon>
        <taxon>Priapulus</taxon>
    </lineage>
</organism>
<keyword evidence="2 13" id="KW-0489">Methyltransferase</keyword>
<feature type="compositionally biased region" description="Basic and acidic residues" evidence="14">
    <location>
        <begin position="364"/>
        <end position="383"/>
    </location>
</feature>
<dbReference type="SUPFAM" id="SSF90229">
    <property type="entry name" value="CCCH zinc finger"/>
    <property type="match status" value="1"/>
</dbReference>
<dbReference type="GeneID" id="106811841"/>
<proteinExistence type="inferred from homology"/>
<keyword evidence="5 13" id="KW-0819">tRNA processing</keyword>
<comment type="similarity">
    <text evidence="13">Belongs to the class I-like SAM-binding methyltransferase superfamily. Trm1 family.</text>
</comment>
<evidence type="ECO:0000256" key="7">
    <source>
        <dbReference type="ARBA" id="ARBA00022771"/>
    </source>
</evidence>
<evidence type="ECO:0000256" key="13">
    <source>
        <dbReference type="PROSITE-ProRule" id="PRU00958"/>
    </source>
</evidence>
<dbReference type="InterPro" id="IPR036855">
    <property type="entry name" value="Znf_CCCH_sf"/>
</dbReference>
<evidence type="ECO:0000256" key="6">
    <source>
        <dbReference type="ARBA" id="ARBA00022723"/>
    </source>
</evidence>
<evidence type="ECO:0000313" key="17">
    <source>
        <dbReference type="RefSeq" id="XP_014671050.1"/>
    </source>
</evidence>
<dbReference type="Pfam" id="PF00642">
    <property type="entry name" value="zf-CCCH"/>
    <property type="match status" value="1"/>
</dbReference>
<evidence type="ECO:0000256" key="11">
    <source>
        <dbReference type="ARBA" id="ARBA00051897"/>
    </source>
</evidence>
<evidence type="ECO:0000256" key="8">
    <source>
        <dbReference type="ARBA" id="ARBA00022833"/>
    </source>
</evidence>
<accession>A0ABM1EFS9</accession>
<dbReference type="Pfam" id="PF02005">
    <property type="entry name" value="TRM"/>
    <property type="match status" value="1"/>
</dbReference>
<keyword evidence="16" id="KW-1185">Reference proteome</keyword>
<protein>
    <recommendedName>
        <fullName evidence="10">tRNA (guanine(26)-N(2))-dimethyltransferase</fullName>
        <ecNumber evidence="10">2.1.1.216</ecNumber>
    </recommendedName>
</protein>
<dbReference type="RefSeq" id="XP_014671050.1">
    <property type="nucleotide sequence ID" value="XM_014815564.1"/>
</dbReference>
<keyword evidence="9 13" id="KW-0694">RNA-binding</keyword>
<feature type="compositionally biased region" description="Basic and acidic residues" evidence="14">
    <location>
        <begin position="252"/>
        <end position="263"/>
    </location>
</feature>
<keyword evidence="8 12" id="KW-0862">Zinc</keyword>
<keyword evidence="7 12" id="KW-0863">Zinc-finger</keyword>
<dbReference type="InterPro" id="IPR002905">
    <property type="entry name" value="Trm1"/>
</dbReference>
<evidence type="ECO:0000256" key="9">
    <source>
        <dbReference type="ARBA" id="ARBA00022884"/>
    </source>
</evidence>
<keyword evidence="4 13" id="KW-0949">S-adenosyl-L-methionine</keyword>
<evidence type="ECO:0000256" key="4">
    <source>
        <dbReference type="ARBA" id="ARBA00022691"/>
    </source>
</evidence>
<evidence type="ECO:0000259" key="15">
    <source>
        <dbReference type="PROSITE" id="PS50103"/>
    </source>
</evidence>
<dbReference type="Gene3D" id="4.10.1000.10">
    <property type="entry name" value="Zinc finger, CCCH-type"/>
    <property type="match status" value="1"/>
</dbReference>
<evidence type="ECO:0000256" key="14">
    <source>
        <dbReference type="SAM" id="MobiDB-lite"/>
    </source>
</evidence>
<gene>
    <name evidence="17" type="primary">LOC106811841</name>
</gene>
<keyword evidence="1 13" id="KW-0820">tRNA-binding</keyword>
<evidence type="ECO:0000256" key="1">
    <source>
        <dbReference type="ARBA" id="ARBA00022555"/>
    </source>
</evidence>
<dbReference type="InterPro" id="IPR029063">
    <property type="entry name" value="SAM-dependent_MTases_sf"/>
</dbReference>
<evidence type="ECO:0000256" key="10">
    <source>
        <dbReference type="ARBA" id="ARBA00039099"/>
    </source>
</evidence>
<dbReference type="PROSITE" id="PS51626">
    <property type="entry name" value="SAM_MT_TRM1"/>
    <property type="match status" value="1"/>
</dbReference>
<dbReference type="PANTHER" id="PTHR10631">
    <property type="entry name" value="N 2 ,N 2 -DIMETHYLGUANOSINE TRNA METHYLTRANSFERASE"/>
    <property type="match status" value="1"/>
</dbReference>
<evidence type="ECO:0000313" key="16">
    <source>
        <dbReference type="Proteomes" id="UP000695022"/>
    </source>
</evidence>
<feature type="region of interest" description="Disordered" evidence="14">
    <location>
        <begin position="347"/>
        <end position="404"/>
    </location>
</feature>
<feature type="zinc finger region" description="C3H1-type" evidence="12">
    <location>
        <begin position="320"/>
        <end position="347"/>
    </location>
</feature>
<feature type="compositionally biased region" description="Basic residues" evidence="14">
    <location>
        <begin position="306"/>
        <end position="315"/>
    </location>
</feature>
<name>A0ABM1EFS9_PRICU</name>
<dbReference type="InterPro" id="IPR042296">
    <property type="entry name" value="tRNA_met_Trm1_C"/>
</dbReference>